<dbReference type="Proteomes" id="UP000014680">
    <property type="component" value="Unassembled WGS sequence"/>
</dbReference>
<dbReference type="PROSITE" id="PS00107">
    <property type="entry name" value="PROTEIN_KINASE_ATP"/>
    <property type="match status" value="1"/>
</dbReference>
<name>A0A0A1TXH6_ENTIV</name>
<organism evidence="8 9">
    <name type="scientific">Entamoeba invadens IP1</name>
    <dbReference type="NCBI Taxonomy" id="370355"/>
    <lineage>
        <taxon>Eukaryota</taxon>
        <taxon>Amoebozoa</taxon>
        <taxon>Evosea</taxon>
        <taxon>Archamoebae</taxon>
        <taxon>Mastigamoebida</taxon>
        <taxon>Entamoebidae</taxon>
        <taxon>Entamoeba</taxon>
    </lineage>
</organism>
<dbReference type="SMART" id="SM00261">
    <property type="entry name" value="FU"/>
    <property type="match status" value="4"/>
</dbReference>
<dbReference type="InterPro" id="IPR008271">
    <property type="entry name" value="Ser/Thr_kinase_AS"/>
</dbReference>
<accession>A0A0A1TXH6</accession>
<keyword evidence="2 4" id="KW-0547">Nucleotide-binding</keyword>
<keyword evidence="5" id="KW-0812">Transmembrane</keyword>
<dbReference type="EMBL" id="KB207015">
    <property type="protein sequence ID" value="ELP86082.1"/>
    <property type="molecule type" value="Genomic_DNA"/>
</dbReference>
<evidence type="ECO:0000256" key="4">
    <source>
        <dbReference type="PROSITE-ProRule" id="PRU10141"/>
    </source>
</evidence>
<dbReference type="SUPFAM" id="SSF56112">
    <property type="entry name" value="Protein kinase-like (PK-like)"/>
    <property type="match status" value="1"/>
</dbReference>
<evidence type="ECO:0000256" key="2">
    <source>
        <dbReference type="ARBA" id="ARBA00022741"/>
    </source>
</evidence>
<keyword evidence="6" id="KW-0732">Signal</keyword>
<dbReference type="Gene3D" id="1.10.510.10">
    <property type="entry name" value="Transferase(Phosphotransferase) domain 1"/>
    <property type="match status" value="1"/>
</dbReference>
<dbReference type="GO" id="GO:0004697">
    <property type="term" value="F:diacylglycerol-dependent serine/threonine kinase activity"/>
    <property type="evidence" value="ECO:0007669"/>
    <property type="project" value="UniProtKB-EC"/>
</dbReference>
<dbReference type="InterPro" id="IPR000719">
    <property type="entry name" value="Prot_kinase_dom"/>
</dbReference>
<evidence type="ECO:0000256" key="5">
    <source>
        <dbReference type="SAM" id="Phobius"/>
    </source>
</evidence>
<dbReference type="InterPro" id="IPR009030">
    <property type="entry name" value="Growth_fac_rcpt_cys_sf"/>
</dbReference>
<keyword evidence="1" id="KW-0723">Serine/threonine-protein kinase</keyword>
<gene>
    <name evidence="8" type="ORF">EIN_327290</name>
</gene>
<protein>
    <submittedName>
        <fullName evidence="8">Protein serine/threonine kinase, putative</fullName>
        <ecNumber evidence="8">2.7.11.13</ecNumber>
    </submittedName>
</protein>
<keyword evidence="8" id="KW-0808">Transferase</keyword>
<sequence length="1329" mass="146386">MKSAFHLFVTLFVFALSVCPPENIITTTIETTDVCKLSSINIQNKATLITKESSSLTLDSTLTVNSNSKLYMKNSSKITTSSQLSLVASSELSLEGNSVLNVGTFYVGETMNKVTLKDNTRFTHTSPSQISDVTAILYGNSIFTLGNVAFIDSANFVMNDHSTLTATSLVVYSNVNLVSNTDNPILVSANLNVGTSASTLTLKSSTRGIQYIIGGISCMGSLSTDSLSTIYSSVVKIENSCVLGVSKTRNYRDLPIFLVENKIEFGSTVLFTHTNGDVFDIAASKEPIAGSIPMGFKFLLNKRLLRYGSSTTVFCHLKQSNGGSTYIFVEPYCPCDGCFITPFKNGEGVVINKNTSLKTAIVYDQNEVNVLFVNGDAISFALVDNYAVNLNVTEVSQITTKGVSASKRILLTSKEGFTHDGILCDVGYITGDKLKCLFPKECPTGGVNPLTKKCETCKKASCDKCDGVDGNCFRCIGGTILIDGKCVRDTNCLYAEHRFCVKCKEGYKRVGALCVRLTDQRCQIGVESKCVLCDTTRNYLNVNGVCVDPPENYIGINQGTIVSCIKGYYVFDSKCLGCSSSLANSELCEDNKITKCLVNYEVSNNGSSCLPTTCSVTTNTLKESNGQCVSPITKCLQIVNSKCVECEFGVNLVYDTNQCGTSLPIGCEEVHSVGCRRCTSGYFLESASQTCSKCSSECKDCFGSSTKCTSCEEGEYLTNSTCQSNELLREKCSTVSVSGSLCYVCKPGYFRVGLDCQSCKPECKTCLTSNKCLECNSVYFKSSDGECLLRSSIIGCSTEITSIGCSKCSEGYYQYKENMCASCDSKCSTCTSGDKCNTCQKDYVLVKSMCLPFNMIAECKAARNSECTRCSFWYVPSSDGSYCEQQIVWWVVLISILFCFLSIVFILISLYYFIKKIVKKNKMIEMENKMTIFDMNRSNVSFTRLGTLSVNLPFVDFNSDSTELPVNTESRQLLCVGNSTSDTLKVQITTATCEEKYTLRVLPPVAVLRKGLACEFEIYITPHYTCTISSKIAIVSKNYATGLETCEAVEVKGTTLISTRIDPAELSEIEVLGKGSFGIVWKGIYRHNIVAIKKMKEMSDSGMQELEKEVAMLDKFRCEYIVAFYGAVFIPSKVCMVTEFAPFGSLQDLMRKRSKKDVQLSLRLKMMCDACKGILYLHENGILHRDIKPDNTLICSMSLNEKVNAKLTDFGSSRNVNLMMTNMTFTKGIGTPTYMAPEVLKNEKYTKSADVYSFAITMFEVFGWQDAYNQDIFKFPWKIAEFVTSGQRPERLDDIPLSVFVLIECAWGRVPKERISIQKLVVELDKIAL</sequence>
<dbReference type="PANTHER" id="PTHR45756">
    <property type="entry name" value="PALMITOYLTRANSFERASE"/>
    <property type="match status" value="1"/>
</dbReference>
<dbReference type="InterPro" id="IPR006212">
    <property type="entry name" value="Furin_repeat"/>
</dbReference>
<dbReference type="InterPro" id="IPR001245">
    <property type="entry name" value="Ser-Thr/Tyr_kinase_cat_dom"/>
</dbReference>
<feature type="binding site" evidence="4">
    <location>
        <position position="1094"/>
    </location>
    <ligand>
        <name>ATP</name>
        <dbReference type="ChEBI" id="CHEBI:30616"/>
    </ligand>
</feature>
<dbReference type="PROSITE" id="PS50011">
    <property type="entry name" value="PROTEIN_KINASE_DOM"/>
    <property type="match status" value="1"/>
</dbReference>
<evidence type="ECO:0000259" key="7">
    <source>
        <dbReference type="PROSITE" id="PS50011"/>
    </source>
</evidence>
<evidence type="ECO:0000256" key="6">
    <source>
        <dbReference type="SAM" id="SignalP"/>
    </source>
</evidence>
<dbReference type="InterPro" id="IPR053215">
    <property type="entry name" value="TKL_Ser/Thr_kinase"/>
</dbReference>
<reference evidence="8 9" key="1">
    <citation type="submission" date="2012-10" db="EMBL/GenBank/DDBJ databases">
        <authorList>
            <person name="Zafar N."/>
            <person name="Inman J."/>
            <person name="Hall N."/>
            <person name="Lorenzi H."/>
            <person name="Caler E."/>
        </authorList>
    </citation>
    <scope>NUCLEOTIDE SEQUENCE [LARGE SCALE GENOMIC DNA]</scope>
    <source>
        <strain evidence="8 9">IP1</strain>
    </source>
</reference>
<feature type="chain" id="PRO_5001980042" evidence="6">
    <location>
        <begin position="18"/>
        <end position="1329"/>
    </location>
</feature>
<dbReference type="SMART" id="SM00220">
    <property type="entry name" value="S_TKc"/>
    <property type="match status" value="1"/>
</dbReference>
<dbReference type="PROSITE" id="PS00108">
    <property type="entry name" value="PROTEIN_KINASE_ST"/>
    <property type="match status" value="1"/>
</dbReference>
<dbReference type="KEGG" id="eiv:EIN_327290"/>
<keyword evidence="5" id="KW-0472">Membrane</keyword>
<dbReference type="VEuPathDB" id="AmoebaDB:EIN_327290"/>
<dbReference type="EC" id="2.7.11.13" evidence="8"/>
<dbReference type="GeneID" id="14885114"/>
<keyword evidence="3 4" id="KW-0067">ATP-binding</keyword>
<keyword evidence="9" id="KW-1185">Reference proteome</keyword>
<dbReference type="Pfam" id="PF07714">
    <property type="entry name" value="PK_Tyr_Ser-Thr"/>
    <property type="match status" value="1"/>
</dbReference>
<dbReference type="Gene3D" id="2.10.220.10">
    <property type="entry name" value="Hormone Receptor, Insulin-like Growth Factor Receptor 1, Chain A, domain 2"/>
    <property type="match status" value="2"/>
</dbReference>
<evidence type="ECO:0000313" key="9">
    <source>
        <dbReference type="Proteomes" id="UP000014680"/>
    </source>
</evidence>
<dbReference type="PANTHER" id="PTHR45756:SF1">
    <property type="entry name" value="PROTEIN KINASE DOMAIN CONTAINING PROTEIN"/>
    <property type="match status" value="1"/>
</dbReference>
<dbReference type="InterPro" id="IPR017441">
    <property type="entry name" value="Protein_kinase_ATP_BS"/>
</dbReference>
<feature type="signal peptide" evidence="6">
    <location>
        <begin position="1"/>
        <end position="17"/>
    </location>
</feature>
<dbReference type="RefSeq" id="XP_004185428.1">
    <property type="nucleotide sequence ID" value="XM_004185380.1"/>
</dbReference>
<keyword evidence="5" id="KW-1133">Transmembrane helix</keyword>
<evidence type="ECO:0000313" key="8">
    <source>
        <dbReference type="EMBL" id="ELP86082.1"/>
    </source>
</evidence>
<dbReference type="GO" id="GO:0005524">
    <property type="term" value="F:ATP binding"/>
    <property type="evidence" value="ECO:0007669"/>
    <property type="project" value="UniProtKB-UniRule"/>
</dbReference>
<evidence type="ECO:0000256" key="1">
    <source>
        <dbReference type="ARBA" id="ARBA00022527"/>
    </source>
</evidence>
<keyword evidence="8" id="KW-0418">Kinase</keyword>
<evidence type="ECO:0000256" key="3">
    <source>
        <dbReference type="ARBA" id="ARBA00022840"/>
    </source>
</evidence>
<dbReference type="InterPro" id="IPR011009">
    <property type="entry name" value="Kinase-like_dom_sf"/>
</dbReference>
<proteinExistence type="predicted"/>
<dbReference type="OrthoDB" id="4062651at2759"/>
<feature type="transmembrane region" description="Helical" evidence="5">
    <location>
        <begin position="887"/>
        <end position="914"/>
    </location>
</feature>
<feature type="domain" description="Protein kinase" evidence="7">
    <location>
        <begin position="1066"/>
        <end position="1329"/>
    </location>
</feature>
<dbReference type="OMA" id="QCICATH"/>
<dbReference type="SUPFAM" id="SSF57184">
    <property type="entry name" value="Growth factor receptor domain"/>
    <property type="match status" value="3"/>
</dbReference>